<reference evidence="2 3" key="2">
    <citation type="submission" date="2015-01" db="EMBL/GenBank/DDBJ databases">
        <title>Draft Genome Sequences of Four Bacillus thermoamylovorans Strains, Isolated From Food Products.</title>
        <authorList>
            <person name="Krawcyk A.O."/>
            <person name="Berendsen E.M."/>
            <person name="Eijlander R.T."/>
            <person name="de Jong A."/>
            <person name="Wells-Bennik M."/>
            <person name="Kuipers O.P."/>
        </authorList>
    </citation>
    <scope>NUCLEOTIDE SEQUENCE [LARGE SCALE GENOMIC DNA]</scope>
    <source>
        <strain evidence="2 3">B4167</strain>
    </source>
</reference>
<dbReference type="RefSeq" id="WP_034771084.1">
    <property type="nucleotide sequence ID" value="NZ_CCRF01000064.1"/>
</dbReference>
<dbReference type="Proteomes" id="UP000040576">
    <property type="component" value="Unassembled WGS sequence"/>
</dbReference>
<dbReference type="EMBL" id="JXLU01000147">
    <property type="protein sequence ID" value="KIO70311.1"/>
    <property type="molecule type" value="Genomic_DNA"/>
</dbReference>
<name>A0A090J068_9BACI</name>
<gene>
    <name evidence="2" type="ORF">B4167_1003</name>
    <name evidence="1" type="ORF">BT1A1_2227</name>
</gene>
<dbReference type="KEGG" id="bthv:CQJ30_12330"/>
<organism evidence="1 4">
    <name type="scientific">Caldibacillus thermoamylovorans</name>
    <dbReference type="NCBI Taxonomy" id="35841"/>
    <lineage>
        <taxon>Bacteria</taxon>
        <taxon>Bacillati</taxon>
        <taxon>Bacillota</taxon>
        <taxon>Bacilli</taxon>
        <taxon>Bacillales</taxon>
        <taxon>Bacillaceae</taxon>
        <taxon>Caldibacillus</taxon>
    </lineage>
</organism>
<keyword evidence="4" id="KW-1185">Reference proteome</keyword>
<dbReference type="Pfam" id="PF11116">
    <property type="entry name" value="DUF2624"/>
    <property type="match status" value="1"/>
</dbReference>
<evidence type="ECO:0000313" key="4">
    <source>
        <dbReference type="Proteomes" id="UP000040576"/>
    </source>
</evidence>
<proteinExistence type="predicted"/>
<protein>
    <submittedName>
        <fullName evidence="1">Uncharacterized protein</fullName>
    </submittedName>
</protein>
<dbReference type="GeneID" id="92961444"/>
<dbReference type="Proteomes" id="UP000032076">
    <property type="component" value="Unassembled WGS sequence"/>
</dbReference>
<evidence type="ECO:0000313" key="3">
    <source>
        <dbReference type="Proteomes" id="UP000032076"/>
    </source>
</evidence>
<dbReference type="OrthoDB" id="2969575at2"/>
<reference evidence="1 4" key="1">
    <citation type="submission" date="2014-07" db="EMBL/GenBank/DDBJ databases">
        <authorList>
            <person name="Wibberg Daniel"/>
        </authorList>
    </citation>
    <scope>NUCLEOTIDE SEQUENCE [LARGE SCALE GENOMIC DNA]</scope>
</reference>
<dbReference type="STRING" id="35841.B4167_1003"/>
<dbReference type="eggNOG" id="ENOG50330GA">
    <property type="taxonomic scope" value="Bacteria"/>
</dbReference>
<dbReference type="EMBL" id="CCRF01000064">
    <property type="protein sequence ID" value="CEE02048.1"/>
    <property type="molecule type" value="Genomic_DNA"/>
</dbReference>
<dbReference type="PATRIC" id="fig|35841.6.peg.2454"/>
<accession>A0A090J068</accession>
<evidence type="ECO:0000313" key="2">
    <source>
        <dbReference type="EMBL" id="KIO70311.1"/>
    </source>
</evidence>
<evidence type="ECO:0000313" key="1">
    <source>
        <dbReference type="EMBL" id="CEE02048.1"/>
    </source>
</evidence>
<sequence>MKFLENIINMKINGITGKELVKYGKQFNIDVSLDQAELIAKYLRGKNIDIFNDNDRTKVIKEIAKVCGPQTAKKVNQLFIMLTK</sequence>
<dbReference type="AlphaFoldDB" id="A0A090J068"/>
<dbReference type="InterPro" id="IPR020277">
    <property type="entry name" value="DUF2624"/>
</dbReference>